<proteinExistence type="predicted"/>
<comment type="caution">
    <text evidence="1">The sequence shown here is derived from an EMBL/GenBank/DDBJ whole genome shotgun (WGS) entry which is preliminary data.</text>
</comment>
<evidence type="ECO:0000313" key="1">
    <source>
        <dbReference type="EMBL" id="MFI0576172.1"/>
    </source>
</evidence>
<organism evidence="1 2">
    <name type="scientific">Streptomyces tendae</name>
    <dbReference type="NCBI Taxonomy" id="1932"/>
    <lineage>
        <taxon>Bacteria</taxon>
        <taxon>Bacillati</taxon>
        <taxon>Actinomycetota</taxon>
        <taxon>Actinomycetes</taxon>
        <taxon>Kitasatosporales</taxon>
        <taxon>Streptomycetaceae</taxon>
        <taxon>Streptomyces</taxon>
    </lineage>
</organism>
<protein>
    <submittedName>
        <fullName evidence="1">Uncharacterized protein</fullName>
    </submittedName>
</protein>
<sequence length="128" mass="13301">MPDLPFSNPAAELQPFDLDTANLSIGNAIVSMVNLLMRAPGTSPGPAEARAALDNVQAALTAGAGACREVTRMHTELAALRDSHRPQPHADPTQPGALCAGCSVHGSIVSWPCGTWTAAERILNHGKV</sequence>
<gene>
    <name evidence="1" type="ORF">ACH3YB_31555</name>
</gene>
<dbReference type="RefSeq" id="WP_398353417.1">
    <property type="nucleotide sequence ID" value="NZ_JBIQWK010000011.1"/>
</dbReference>
<accession>A0ABW7S7B9</accession>
<dbReference type="EMBL" id="JBIQWK010000011">
    <property type="protein sequence ID" value="MFI0576172.1"/>
    <property type="molecule type" value="Genomic_DNA"/>
</dbReference>
<name>A0ABW7S7B9_STRTE</name>
<reference evidence="1 2" key="1">
    <citation type="submission" date="2024-10" db="EMBL/GenBank/DDBJ databases">
        <authorList>
            <person name="Wannawong T."/>
            <person name="Kuncharoen N."/>
            <person name="Mhuantong W."/>
        </authorList>
    </citation>
    <scope>NUCLEOTIDE SEQUENCE [LARGE SCALE GENOMIC DNA]</scope>
    <source>
        <strain evidence="1 2">CALK1-4</strain>
    </source>
</reference>
<dbReference type="Proteomes" id="UP001610810">
    <property type="component" value="Unassembled WGS sequence"/>
</dbReference>
<evidence type="ECO:0000313" key="2">
    <source>
        <dbReference type="Proteomes" id="UP001610810"/>
    </source>
</evidence>
<keyword evidence="2" id="KW-1185">Reference proteome</keyword>